<gene>
    <name evidence="7" type="ORF">HannXRQ_Chr15g0488071</name>
    <name evidence="6" type="ORF">HanXRQr2_Chr15g0710661</name>
</gene>
<dbReference type="Gramene" id="mRNA:HanXRQr2_Chr15g0710661">
    <property type="protein sequence ID" value="CDS:HanXRQr2_Chr15g0710661.1"/>
    <property type="gene ID" value="HanXRQr2_Chr15g0710661"/>
</dbReference>
<dbReference type="PANTHER" id="PTHR36766:SF55">
    <property type="entry name" value="OS11G0492900 PROTEIN"/>
    <property type="match status" value="1"/>
</dbReference>
<dbReference type="Proteomes" id="UP000215914">
    <property type="component" value="Chromosome 15"/>
</dbReference>
<dbReference type="InterPro" id="IPR006553">
    <property type="entry name" value="Leu-rich_rpt_Cys-con_subtyp"/>
</dbReference>
<dbReference type="SUPFAM" id="SSF52058">
    <property type="entry name" value="L domain-like"/>
    <property type="match status" value="1"/>
</dbReference>
<dbReference type="OMA" id="SINECNG"/>
<dbReference type="GO" id="GO:0006952">
    <property type="term" value="P:defense response"/>
    <property type="evidence" value="ECO:0007669"/>
    <property type="project" value="UniProtKB-KW"/>
</dbReference>
<dbReference type="EMBL" id="CM007904">
    <property type="protein sequence ID" value="OTF95889.1"/>
    <property type="molecule type" value="Genomic_DNA"/>
</dbReference>
<evidence type="ECO:0000256" key="3">
    <source>
        <dbReference type="ARBA" id="ARBA00022821"/>
    </source>
</evidence>
<reference evidence="6 8" key="1">
    <citation type="journal article" date="2017" name="Nature">
        <title>The sunflower genome provides insights into oil metabolism, flowering and Asterid evolution.</title>
        <authorList>
            <person name="Badouin H."/>
            <person name="Gouzy J."/>
            <person name="Grassa C.J."/>
            <person name="Murat F."/>
            <person name="Staton S.E."/>
            <person name="Cottret L."/>
            <person name="Lelandais-Briere C."/>
            <person name="Owens G.L."/>
            <person name="Carrere S."/>
            <person name="Mayjonade B."/>
            <person name="Legrand L."/>
            <person name="Gill N."/>
            <person name="Kane N.C."/>
            <person name="Bowers J.E."/>
            <person name="Hubner S."/>
            <person name="Bellec A."/>
            <person name="Berard A."/>
            <person name="Berges H."/>
            <person name="Blanchet N."/>
            <person name="Boniface M.C."/>
            <person name="Brunel D."/>
            <person name="Catrice O."/>
            <person name="Chaidir N."/>
            <person name="Claudel C."/>
            <person name="Donnadieu C."/>
            <person name="Faraut T."/>
            <person name="Fievet G."/>
            <person name="Helmstetter N."/>
            <person name="King M."/>
            <person name="Knapp S.J."/>
            <person name="Lai Z."/>
            <person name="Le Paslier M.C."/>
            <person name="Lippi Y."/>
            <person name="Lorenzon L."/>
            <person name="Mandel J.R."/>
            <person name="Marage G."/>
            <person name="Marchand G."/>
            <person name="Marquand E."/>
            <person name="Bret-Mestries E."/>
            <person name="Morien E."/>
            <person name="Nambeesan S."/>
            <person name="Nguyen T."/>
            <person name="Pegot-Espagnet P."/>
            <person name="Pouilly N."/>
            <person name="Raftis F."/>
            <person name="Sallet E."/>
            <person name="Schiex T."/>
            <person name="Thomas J."/>
            <person name="Vandecasteele C."/>
            <person name="Vares D."/>
            <person name="Vear F."/>
            <person name="Vautrin S."/>
            <person name="Crespi M."/>
            <person name="Mangin B."/>
            <person name="Burke J.M."/>
            <person name="Salse J."/>
            <person name="Munos S."/>
            <person name="Vincourt P."/>
            <person name="Rieseberg L.H."/>
            <person name="Langlade N.B."/>
        </authorList>
    </citation>
    <scope>NUCLEOTIDE SEQUENCE [LARGE SCALE GENOMIC DNA]</scope>
    <source>
        <strain evidence="8">cv. SF193</strain>
        <tissue evidence="6">Leaves</tissue>
    </source>
</reference>
<keyword evidence="8" id="KW-1185">Reference proteome</keyword>
<accession>A0A251SAL0</accession>
<evidence type="ECO:0000313" key="7">
    <source>
        <dbReference type="EMBL" id="OTF95889.1"/>
    </source>
</evidence>
<evidence type="ECO:0000313" key="6">
    <source>
        <dbReference type="EMBL" id="KAF5766039.1"/>
    </source>
</evidence>
<dbReference type="PANTHER" id="PTHR36766">
    <property type="entry name" value="PLANT BROAD-SPECTRUM MILDEW RESISTANCE PROTEIN RPW8"/>
    <property type="match status" value="1"/>
</dbReference>
<dbReference type="InParanoid" id="A0A251SAL0"/>
<evidence type="ECO:0000256" key="2">
    <source>
        <dbReference type="ARBA" id="ARBA00022737"/>
    </source>
</evidence>
<dbReference type="Pfam" id="PF25019">
    <property type="entry name" value="LRR_R13L1-DRL21"/>
    <property type="match status" value="1"/>
</dbReference>
<sequence length="483" mass="54057">MKNLRHLNISGCDRLAHMPNGIEELLQLQTLPMYIVSRLNNLGVLGPLNLRGELKIKHLENVHTTEEAKEANIWKKRHLTSLGLCWGNADSNLIMNPTSKGSLSWLHMGKKDVEPQPSEPNSIRAMDGKLAEEVLSCLKPHENVKSLHVLGYPGFAFPRTFSKWLLAKLSTIELINCGEILCLPAYIRSSSRLKTLRMEGMNKVEKIGLEFYGENSIVAFPSLQELQLKDFPVLEGWCGIDDDNRSIFPLLRKLSIKSCPNMSQAPIFLSLQHLSLHSCSPRILDPASKSTSLLTLVIQDFAELLSLPEKLFENNSLLASIDIISCPNLQSLPMEFQNLNSLQALTIRWCQRLSYLPKGFHKLTALKSLEITECHSISTLGEEIGGLKSLKTLSIENCSSLGFISLGLQHLTSLEHLTIMYCSNLASLPDGFQNLNALKRLTLINCPELQLLPESLKFANQLQSLQLHSCSKLGSLPEWFDNF</sequence>
<dbReference type="InterPro" id="IPR055414">
    <property type="entry name" value="LRR_R13L4/SHOC2-like"/>
</dbReference>
<evidence type="ECO:0000259" key="4">
    <source>
        <dbReference type="Pfam" id="PF23598"/>
    </source>
</evidence>
<dbReference type="SMART" id="SM00367">
    <property type="entry name" value="LRR_CC"/>
    <property type="match status" value="3"/>
</dbReference>
<proteinExistence type="predicted"/>
<dbReference type="Pfam" id="PF23598">
    <property type="entry name" value="LRR_14"/>
    <property type="match status" value="1"/>
</dbReference>
<feature type="domain" description="R13L1/DRL21-like LRR repeat region" evidence="5">
    <location>
        <begin position="45"/>
        <end position="201"/>
    </location>
</feature>
<dbReference type="AlphaFoldDB" id="A0A251SAL0"/>
<dbReference type="SUPFAM" id="SSF52047">
    <property type="entry name" value="RNI-like"/>
    <property type="match status" value="1"/>
</dbReference>
<evidence type="ECO:0000259" key="5">
    <source>
        <dbReference type="Pfam" id="PF25019"/>
    </source>
</evidence>
<feature type="domain" description="Disease resistance R13L4/SHOC-2-like LRR" evidence="4">
    <location>
        <begin position="328"/>
        <end position="481"/>
    </location>
</feature>
<evidence type="ECO:0000313" key="8">
    <source>
        <dbReference type="Proteomes" id="UP000215914"/>
    </source>
</evidence>
<dbReference type="InterPro" id="IPR032675">
    <property type="entry name" value="LRR_dom_sf"/>
</dbReference>
<reference evidence="7" key="2">
    <citation type="submission" date="2017-02" db="EMBL/GenBank/DDBJ databases">
        <title>Sunflower complete genome.</title>
        <authorList>
            <person name="Langlade N."/>
            <person name="Munos S."/>
        </authorList>
    </citation>
    <scope>NUCLEOTIDE SEQUENCE [LARGE SCALE GENOMIC DNA]</scope>
    <source>
        <tissue evidence="7">Leaves</tissue>
    </source>
</reference>
<keyword evidence="3" id="KW-0611">Plant defense</keyword>
<reference evidence="6" key="3">
    <citation type="submission" date="2020-06" db="EMBL/GenBank/DDBJ databases">
        <title>Helianthus annuus Genome sequencing and assembly Release 2.</title>
        <authorList>
            <person name="Gouzy J."/>
            <person name="Langlade N."/>
            <person name="Munos S."/>
        </authorList>
    </citation>
    <scope>NUCLEOTIDE SEQUENCE</scope>
    <source>
        <tissue evidence="6">Leaves</tissue>
    </source>
</reference>
<keyword evidence="2" id="KW-0677">Repeat</keyword>
<dbReference type="InterPro" id="IPR056789">
    <property type="entry name" value="LRR_R13L1-DRL21"/>
</dbReference>
<keyword evidence="1" id="KW-0433">Leucine-rich repeat</keyword>
<protein>
    <submittedName>
        <fullName evidence="6">Leucine-rich repeat domain superfamily</fullName>
    </submittedName>
    <submittedName>
        <fullName evidence="7">Putative leucine-rich repeat domain, L domain-like protein</fullName>
    </submittedName>
</protein>
<dbReference type="Gene3D" id="3.80.10.10">
    <property type="entry name" value="Ribonuclease Inhibitor"/>
    <property type="match status" value="3"/>
</dbReference>
<evidence type="ECO:0000256" key="1">
    <source>
        <dbReference type="ARBA" id="ARBA00022614"/>
    </source>
</evidence>
<dbReference type="EMBL" id="MNCJ02000330">
    <property type="protein sequence ID" value="KAF5766039.1"/>
    <property type="molecule type" value="Genomic_DNA"/>
</dbReference>
<organism evidence="7 8">
    <name type="scientific">Helianthus annuus</name>
    <name type="common">Common sunflower</name>
    <dbReference type="NCBI Taxonomy" id="4232"/>
    <lineage>
        <taxon>Eukaryota</taxon>
        <taxon>Viridiplantae</taxon>
        <taxon>Streptophyta</taxon>
        <taxon>Embryophyta</taxon>
        <taxon>Tracheophyta</taxon>
        <taxon>Spermatophyta</taxon>
        <taxon>Magnoliopsida</taxon>
        <taxon>eudicotyledons</taxon>
        <taxon>Gunneridae</taxon>
        <taxon>Pentapetalae</taxon>
        <taxon>asterids</taxon>
        <taxon>campanulids</taxon>
        <taxon>Asterales</taxon>
        <taxon>Asteraceae</taxon>
        <taxon>Asteroideae</taxon>
        <taxon>Heliantheae alliance</taxon>
        <taxon>Heliantheae</taxon>
        <taxon>Helianthus</taxon>
    </lineage>
</organism>
<name>A0A251SAL0_HELAN</name>